<dbReference type="RefSeq" id="WP_061787548.1">
    <property type="nucleotide sequence ID" value="NZ_CP072386.1"/>
</dbReference>
<comment type="similarity">
    <text evidence="1">Belongs to the EutP/PduV family.</text>
</comment>
<dbReference type="Proteomes" id="UP000273044">
    <property type="component" value="Chromosome"/>
</dbReference>
<dbReference type="GeneID" id="64408289"/>
<proteinExistence type="inferred from homology"/>
<keyword evidence="1" id="KW-0547">Nucleotide-binding</keyword>
<dbReference type="Pfam" id="PF10662">
    <property type="entry name" value="PduV-EutP"/>
    <property type="match status" value="1"/>
</dbReference>
<protein>
    <submittedName>
        <fullName evidence="2">Ethanolamine utilization protein EutP</fullName>
    </submittedName>
</protein>
<dbReference type="InterPro" id="IPR027417">
    <property type="entry name" value="P-loop_NTPase"/>
</dbReference>
<evidence type="ECO:0000313" key="3">
    <source>
        <dbReference type="Proteomes" id="UP000273044"/>
    </source>
</evidence>
<organism evidence="2 3">
    <name type="scientific">Arachnia propionica</name>
    <dbReference type="NCBI Taxonomy" id="1750"/>
    <lineage>
        <taxon>Bacteria</taxon>
        <taxon>Bacillati</taxon>
        <taxon>Actinomycetota</taxon>
        <taxon>Actinomycetes</taxon>
        <taxon>Propionibacteriales</taxon>
        <taxon>Propionibacteriaceae</taxon>
        <taxon>Arachnia</taxon>
    </lineage>
</organism>
<dbReference type="SUPFAM" id="SSF52540">
    <property type="entry name" value="P-loop containing nucleoside triphosphate hydrolases"/>
    <property type="match status" value="1"/>
</dbReference>
<dbReference type="GO" id="GO:0006576">
    <property type="term" value="P:biogenic amine metabolic process"/>
    <property type="evidence" value="ECO:0007669"/>
    <property type="project" value="InterPro"/>
</dbReference>
<gene>
    <name evidence="2" type="ORF">NCTC12967_02880</name>
</gene>
<dbReference type="GO" id="GO:0005524">
    <property type="term" value="F:ATP binding"/>
    <property type="evidence" value="ECO:0007669"/>
    <property type="project" value="UniProtKB-UniRule"/>
</dbReference>
<dbReference type="Gene3D" id="3.40.50.300">
    <property type="entry name" value="P-loop containing nucleotide triphosphate hydrolases"/>
    <property type="match status" value="1"/>
</dbReference>
<dbReference type="PANTHER" id="PTHR40453">
    <property type="entry name" value="PROTEIN YOEF"/>
    <property type="match status" value="1"/>
</dbReference>
<accession>A0A3S4Y0L0</accession>
<evidence type="ECO:0000256" key="1">
    <source>
        <dbReference type="PIRNR" id="PIRNR036409"/>
    </source>
</evidence>
<dbReference type="EMBL" id="LR134406">
    <property type="protein sequence ID" value="VEH71554.1"/>
    <property type="molecule type" value="Genomic_DNA"/>
</dbReference>
<reference evidence="2 3" key="1">
    <citation type="submission" date="2018-12" db="EMBL/GenBank/DDBJ databases">
        <authorList>
            <consortium name="Pathogen Informatics"/>
        </authorList>
    </citation>
    <scope>NUCLEOTIDE SEQUENCE [LARGE SCALE GENOMIC DNA]</scope>
    <source>
        <strain evidence="2 3">NCTC12967</strain>
    </source>
</reference>
<dbReference type="AlphaFoldDB" id="A0A3S4Y0L0"/>
<evidence type="ECO:0000313" key="2">
    <source>
        <dbReference type="EMBL" id="VEH71554.1"/>
    </source>
</evidence>
<dbReference type="PIRSF" id="PIRSF036409">
    <property type="entry name" value="EutP_PduV"/>
    <property type="match status" value="1"/>
</dbReference>
<name>A0A3S4Y0L0_9ACTN</name>
<dbReference type="PANTHER" id="PTHR40453:SF1">
    <property type="entry name" value="PROTEIN YOEF"/>
    <property type="match status" value="1"/>
</dbReference>
<sequence length="145" mass="15662">MRSILLVGSIGAGKTTFRQRLQGLPIEYAKTQAIETFASAIDTPGEYLEVGRYKHALMLASYDVDVVVLVQSATSDETRFPPGFATTFNREVLGVVTHAGVATETQVHNAVDHLTRAGAHQIVAVDSITGKGFKRVQEVLCRTSS</sequence>
<dbReference type="InterPro" id="IPR012381">
    <property type="entry name" value="EutP_PduV"/>
</dbReference>
<keyword evidence="3" id="KW-1185">Reference proteome</keyword>